<dbReference type="EMBL" id="JACXLC010000001">
    <property type="protein sequence ID" value="MBD2840995.1"/>
    <property type="molecule type" value="Genomic_DNA"/>
</dbReference>
<reference evidence="3 4" key="1">
    <citation type="submission" date="2020-09" db="EMBL/GenBank/DDBJ databases">
        <authorList>
            <person name="Yoon J.-W."/>
        </authorList>
    </citation>
    <scope>NUCLEOTIDE SEQUENCE [LARGE SCALE GENOMIC DNA]</scope>
    <source>
        <strain evidence="3 4">KMU-140</strain>
    </source>
</reference>
<accession>A0ABR8KP16</accession>
<keyword evidence="4" id="KW-1185">Reference proteome</keyword>
<dbReference type="InterPro" id="IPR008962">
    <property type="entry name" value="PapD-like_sf"/>
</dbReference>
<feature type="chain" id="PRO_5045209539" evidence="1">
    <location>
        <begin position="28"/>
        <end position="243"/>
    </location>
</feature>
<comment type="caution">
    <text evidence="3">The sequence shown here is derived from an EMBL/GenBank/DDBJ whole genome shotgun (WGS) entry which is preliminary data.</text>
</comment>
<evidence type="ECO:0000259" key="2">
    <source>
        <dbReference type="Pfam" id="PF00345"/>
    </source>
</evidence>
<protein>
    <submittedName>
        <fullName evidence="3">Molecular chaperone</fullName>
    </submittedName>
</protein>
<organism evidence="3 4">
    <name type="scientific">Erythrobacter rubeus</name>
    <dbReference type="NCBI Taxonomy" id="2760803"/>
    <lineage>
        <taxon>Bacteria</taxon>
        <taxon>Pseudomonadati</taxon>
        <taxon>Pseudomonadota</taxon>
        <taxon>Alphaproteobacteria</taxon>
        <taxon>Sphingomonadales</taxon>
        <taxon>Erythrobacteraceae</taxon>
        <taxon>Erythrobacter/Porphyrobacter group</taxon>
        <taxon>Erythrobacter</taxon>
    </lineage>
</organism>
<evidence type="ECO:0000256" key="1">
    <source>
        <dbReference type="SAM" id="SignalP"/>
    </source>
</evidence>
<evidence type="ECO:0000313" key="4">
    <source>
        <dbReference type="Proteomes" id="UP000635384"/>
    </source>
</evidence>
<dbReference type="Pfam" id="PF00345">
    <property type="entry name" value="PapD_N"/>
    <property type="match status" value="1"/>
</dbReference>
<dbReference type="InterPro" id="IPR013783">
    <property type="entry name" value="Ig-like_fold"/>
</dbReference>
<gene>
    <name evidence="3" type="ORF">IB285_01865</name>
</gene>
<dbReference type="SUPFAM" id="SSF49354">
    <property type="entry name" value="PapD-like"/>
    <property type="match status" value="1"/>
</dbReference>
<feature type="signal peptide" evidence="1">
    <location>
        <begin position="1"/>
        <end position="27"/>
    </location>
</feature>
<dbReference type="InterPro" id="IPR050643">
    <property type="entry name" value="Periplasmic_pilus_chap"/>
</dbReference>
<keyword evidence="1" id="KW-0732">Signal</keyword>
<dbReference type="Proteomes" id="UP000635384">
    <property type="component" value="Unassembled WGS sequence"/>
</dbReference>
<evidence type="ECO:0000313" key="3">
    <source>
        <dbReference type="EMBL" id="MBD2840995.1"/>
    </source>
</evidence>
<sequence>MLHFKFKPTLLVASLAAAIMATPAAQAQRVEPMRFELEPSGSGTQTTVLVTNTRSFPITIEAIPSTLTIDENGEETLTPAEDDFLIFPPQAVIAPGKSQSIRVRYIGDGVLDRSQAYRIGINQLPIDMRQESETGVSVTVNFATLVNVVPSGSRNDLSVTEIVTAEDGNWRLRISNDGNRYARLSDFDIRLTQGGQSAQIDNRETQRLFDKNLVLPGNQLYVTMPAQDGFDPSETTITLVESS</sequence>
<name>A0ABR8KP16_9SPHN</name>
<dbReference type="InterPro" id="IPR016147">
    <property type="entry name" value="Pili_assmbl_chaperone_N"/>
</dbReference>
<dbReference type="Gene3D" id="2.60.40.10">
    <property type="entry name" value="Immunoglobulins"/>
    <property type="match status" value="1"/>
</dbReference>
<proteinExistence type="predicted"/>
<feature type="domain" description="Pili assembly chaperone N-terminal" evidence="2">
    <location>
        <begin position="42"/>
        <end position="143"/>
    </location>
</feature>
<dbReference type="PANTHER" id="PTHR30251:SF4">
    <property type="entry name" value="SLR1668 PROTEIN"/>
    <property type="match status" value="1"/>
</dbReference>
<dbReference type="PANTHER" id="PTHR30251">
    <property type="entry name" value="PILUS ASSEMBLY CHAPERONE"/>
    <property type="match status" value="1"/>
</dbReference>